<feature type="transmembrane region" description="Helical" evidence="1">
    <location>
        <begin position="98"/>
        <end position="117"/>
    </location>
</feature>
<protein>
    <submittedName>
        <fullName evidence="2">Uncharacterized protein</fullName>
    </submittedName>
</protein>
<reference evidence="2" key="1">
    <citation type="submission" date="2023-03" db="EMBL/GenBank/DDBJ databases">
        <title>Chromosome-scale reference genome and RAD-based genetic map of yellow starthistle (Centaurea solstitialis) reveal putative structural variation and QTLs associated with invader traits.</title>
        <authorList>
            <person name="Reatini B."/>
            <person name="Cang F.A."/>
            <person name="Jiang Q."/>
            <person name="Mckibben M.T.W."/>
            <person name="Barker M.S."/>
            <person name="Rieseberg L.H."/>
            <person name="Dlugosch K.M."/>
        </authorList>
    </citation>
    <scope>NUCLEOTIDE SEQUENCE</scope>
    <source>
        <strain evidence="2">CAN-66</strain>
        <tissue evidence="2">Leaf</tissue>
    </source>
</reference>
<dbReference type="GO" id="GO:0010100">
    <property type="term" value="P:negative regulation of photomorphogenesis"/>
    <property type="evidence" value="ECO:0007669"/>
    <property type="project" value="InterPro"/>
</dbReference>
<organism evidence="2 3">
    <name type="scientific">Centaurea solstitialis</name>
    <name type="common">yellow star-thistle</name>
    <dbReference type="NCBI Taxonomy" id="347529"/>
    <lineage>
        <taxon>Eukaryota</taxon>
        <taxon>Viridiplantae</taxon>
        <taxon>Streptophyta</taxon>
        <taxon>Embryophyta</taxon>
        <taxon>Tracheophyta</taxon>
        <taxon>Spermatophyta</taxon>
        <taxon>Magnoliopsida</taxon>
        <taxon>eudicotyledons</taxon>
        <taxon>Gunneridae</taxon>
        <taxon>Pentapetalae</taxon>
        <taxon>asterids</taxon>
        <taxon>campanulids</taxon>
        <taxon>Asterales</taxon>
        <taxon>Asteraceae</taxon>
        <taxon>Carduoideae</taxon>
        <taxon>Cardueae</taxon>
        <taxon>Centaureinae</taxon>
        <taxon>Centaurea</taxon>
    </lineage>
</organism>
<name>A0AA38WHI9_9ASTR</name>
<proteinExistence type="predicted"/>
<keyword evidence="3" id="KW-1185">Reference proteome</keyword>
<dbReference type="EMBL" id="JARYMX010000002">
    <property type="protein sequence ID" value="KAJ9561122.1"/>
    <property type="molecule type" value="Genomic_DNA"/>
</dbReference>
<evidence type="ECO:0000313" key="2">
    <source>
        <dbReference type="EMBL" id="KAJ9561122.1"/>
    </source>
</evidence>
<keyword evidence="1" id="KW-0472">Membrane</keyword>
<keyword evidence="1" id="KW-1133">Transmembrane helix</keyword>
<comment type="caution">
    <text evidence="2">The sequence shown here is derived from an EMBL/GenBank/DDBJ whole genome shotgun (WGS) entry which is preliminary data.</text>
</comment>
<dbReference type="AlphaFoldDB" id="A0AA38WHI9"/>
<keyword evidence="1" id="KW-0812">Transmembrane</keyword>
<dbReference type="PANTHER" id="PTHR35474:SF1">
    <property type="entry name" value="ATP PHOSPHORIBOSYLTRANSFERASE REGULATORY SUBUNIT"/>
    <property type="match status" value="1"/>
</dbReference>
<accession>A0AA38WHI9</accession>
<sequence length="158" mass="17582">MAVLEAFSAFNFVNWENMVGYCLKASPPSQGNTNCNGKVGECIDELEEMIDFDAIQHALKNIGGPQPFSQIGRVLVGFSVNGVIILAFFWILKAFLEVVCTLGSVVFVSILLVRGYGLEYRIFKKVISVGQTVLTMRIRHGQELGLQLEYKSIYIIII</sequence>
<dbReference type="GO" id="GO:0009787">
    <property type="term" value="P:regulation of abscisic acid-activated signaling pathway"/>
    <property type="evidence" value="ECO:0007669"/>
    <property type="project" value="InterPro"/>
</dbReference>
<feature type="transmembrane region" description="Helical" evidence="1">
    <location>
        <begin position="74"/>
        <end position="92"/>
    </location>
</feature>
<dbReference type="Proteomes" id="UP001172457">
    <property type="component" value="Chromosome 2"/>
</dbReference>
<evidence type="ECO:0000313" key="3">
    <source>
        <dbReference type="Proteomes" id="UP001172457"/>
    </source>
</evidence>
<evidence type="ECO:0000256" key="1">
    <source>
        <dbReference type="SAM" id="Phobius"/>
    </source>
</evidence>
<dbReference type="InterPro" id="IPR039324">
    <property type="entry name" value="SHW1"/>
</dbReference>
<gene>
    <name evidence="2" type="ORF">OSB04_006282</name>
</gene>
<dbReference type="PANTHER" id="PTHR35474">
    <property type="entry name" value="ATP PHOSPHORIBOSYLTRANSFERASE REGULATORY SUBUNIT"/>
    <property type="match status" value="1"/>
</dbReference>